<dbReference type="GO" id="GO:0008757">
    <property type="term" value="F:S-adenosylmethionine-dependent methyltransferase activity"/>
    <property type="evidence" value="ECO:0007669"/>
    <property type="project" value="InterPro"/>
</dbReference>
<dbReference type="CDD" id="cd02440">
    <property type="entry name" value="AdoMet_MTases"/>
    <property type="match status" value="1"/>
</dbReference>
<organism evidence="5 6">
    <name type="scientific">Plesiocystis pacifica SIR-1</name>
    <dbReference type="NCBI Taxonomy" id="391625"/>
    <lineage>
        <taxon>Bacteria</taxon>
        <taxon>Pseudomonadati</taxon>
        <taxon>Myxococcota</taxon>
        <taxon>Polyangia</taxon>
        <taxon>Nannocystales</taxon>
        <taxon>Nannocystaceae</taxon>
        <taxon>Plesiocystis</taxon>
    </lineage>
</organism>
<dbReference type="GO" id="GO:0032259">
    <property type="term" value="P:methylation"/>
    <property type="evidence" value="ECO:0007669"/>
    <property type="project" value="UniProtKB-KW"/>
</dbReference>
<name>A6G5N4_9BACT</name>
<dbReference type="Pfam" id="PF05175">
    <property type="entry name" value="MTS"/>
    <property type="match status" value="1"/>
</dbReference>
<keyword evidence="6" id="KW-1185">Reference proteome</keyword>
<evidence type="ECO:0000256" key="2">
    <source>
        <dbReference type="ARBA" id="ARBA00022679"/>
    </source>
</evidence>
<dbReference type="InterPro" id="IPR029063">
    <property type="entry name" value="SAM-dependent_MTases_sf"/>
</dbReference>
<evidence type="ECO:0000313" key="6">
    <source>
        <dbReference type="Proteomes" id="UP000005801"/>
    </source>
</evidence>
<comment type="caution">
    <text evidence="5">The sequence shown here is derived from an EMBL/GenBank/DDBJ whole genome shotgun (WGS) entry which is preliminary data.</text>
</comment>
<evidence type="ECO:0000259" key="4">
    <source>
        <dbReference type="Pfam" id="PF05175"/>
    </source>
</evidence>
<protein>
    <submittedName>
        <fullName evidence="5">Probable ribosomal RNA small subunit methyltransferase</fullName>
    </submittedName>
</protein>
<proteinExistence type="predicted"/>
<dbReference type="PANTHER" id="PTHR47816">
    <property type="entry name" value="RIBOSOMAL RNA SMALL SUBUNIT METHYLTRANSFERASE C"/>
    <property type="match status" value="1"/>
</dbReference>
<dbReference type="EMBL" id="ABCS01000026">
    <property type="protein sequence ID" value="EDM78815.1"/>
    <property type="molecule type" value="Genomic_DNA"/>
</dbReference>
<dbReference type="Gene3D" id="3.40.50.150">
    <property type="entry name" value="Vaccinia Virus protein VP39"/>
    <property type="match status" value="2"/>
</dbReference>
<sequence>MGLNPNDPGVRLLGRSVARAHAPGEVLLVHCGELAELGEGATRLILDVREHTHARSRCVADVGPHLDAELGGSFAAAAVWPRAHLGKDFSEACLARGALSLREGGRLYCAVRKAKGGKSLGKTMKALLGSAQVEDRDRGYHLWVGERGPDFDEALARELVGRSYLVDDPLLPEGGLRSLPGVFSRRELDAGTRGLLEVAAVIAEQERAQGLAPPRRVLDLCAGIGPLALWAAHRWPAAEVLAVESNLRAAALLEANAAAEGPGEPRVRVLAADGMPARRPASAVPELARPFVGAVDWALINPPTHADPETLARLLDLRGWLSPKGSALLVVNRPGRAVECLQAAGATIEGGERDGYTILRARFA</sequence>
<gene>
    <name evidence="5" type="ORF">PPSIR1_32492</name>
</gene>
<dbReference type="Proteomes" id="UP000005801">
    <property type="component" value="Unassembled WGS sequence"/>
</dbReference>
<dbReference type="STRING" id="391625.PPSIR1_32492"/>
<feature type="domain" description="Methyltransferase small" evidence="4">
    <location>
        <begin position="176"/>
        <end position="359"/>
    </location>
</feature>
<evidence type="ECO:0000256" key="3">
    <source>
        <dbReference type="ARBA" id="ARBA00022691"/>
    </source>
</evidence>
<reference evidence="5 6" key="1">
    <citation type="submission" date="2007-06" db="EMBL/GenBank/DDBJ databases">
        <authorList>
            <person name="Shimkets L."/>
            <person name="Ferriera S."/>
            <person name="Johnson J."/>
            <person name="Kravitz S."/>
            <person name="Beeson K."/>
            <person name="Sutton G."/>
            <person name="Rogers Y.-H."/>
            <person name="Friedman R."/>
            <person name="Frazier M."/>
            <person name="Venter J.C."/>
        </authorList>
    </citation>
    <scope>NUCLEOTIDE SEQUENCE [LARGE SCALE GENOMIC DNA]</scope>
    <source>
        <strain evidence="5 6">SIR-1</strain>
    </source>
</reference>
<keyword evidence="2 5" id="KW-0808">Transferase</keyword>
<dbReference type="eggNOG" id="COG2813">
    <property type="taxonomic scope" value="Bacteria"/>
</dbReference>
<keyword evidence="1 5" id="KW-0489">Methyltransferase</keyword>
<dbReference type="InterPro" id="IPR046977">
    <property type="entry name" value="RsmC/RlmG"/>
</dbReference>
<dbReference type="PANTHER" id="PTHR47816:SF4">
    <property type="entry name" value="RIBOSOMAL RNA SMALL SUBUNIT METHYLTRANSFERASE C"/>
    <property type="match status" value="1"/>
</dbReference>
<evidence type="ECO:0000256" key="1">
    <source>
        <dbReference type="ARBA" id="ARBA00022603"/>
    </source>
</evidence>
<dbReference type="InterPro" id="IPR007848">
    <property type="entry name" value="Small_mtfrase_dom"/>
</dbReference>
<dbReference type="SUPFAM" id="SSF53335">
    <property type="entry name" value="S-adenosyl-L-methionine-dependent methyltransferases"/>
    <property type="match status" value="1"/>
</dbReference>
<dbReference type="AlphaFoldDB" id="A6G5N4"/>
<keyword evidence="3" id="KW-0949">S-adenosyl-L-methionine</keyword>
<accession>A6G5N4</accession>
<evidence type="ECO:0000313" key="5">
    <source>
        <dbReference type="EMBL" id="EDM78815.1"/>
    </source>
</evidence>